<protein>
    <submittedName>
        <fullName evidence="10">Transcription factor Nrm1/Whi5</fullName>
    </submittedName>
</protein>
<keyword evidence="4" id="KW-0963">Cytoplasm</keyword>
<evidence type="ECO:0000256" key="3">
    <source>
        <dbReference type="ARBA" id="ARBA00006922"/>
    </source>
</evidence>
<evidence type="ECO:0000256" key="2">
    <source>
        <dbReference type="ARBA" id="ARBA00004496"/>
    </source>
</evidence>
<keyword evidence="5" id="KW-0678">Repressor</keyword>
<evidence type="ECO:0000256" key="4">
    <source>
        <dbReference type="ARBA" id="ARBA00022490"/>
    </source>
</evidence>
<sequence length="358" mass="39953">MSSPWKKQPKEVAECILKRAEVSKMSRCLKNRLALARFKTKHGWENLTLDTIEPKVEQEMRRNRVLDADILSDSSSSVSDLPYPTRALMSSPLKAPLFSDAIMSSNGSSGHRKRNYFEAFEHAASSPAKRLRDSPARQRYFPGDLTWRQTHYLTQSSPIKPRRQQHFTNPAGPDVSFFTHPKLSATLTSPDYAAPSDDDDDLLPAHSFDTMKNVRSSPPRTPPMQTRSLTARRSRDNMNVADNGKTDEQHAEMLLYLATSPSPAVKANRARMAERPTTPPQKNSKLDLPSSMMVTPGGGNPFLYTPGQNFDLSEFCNVTPSPAQKPWRTPGPPASRTPFSVARRRLTFEDPPAPPAPA</sequence>
<dbReference type="GO" id="GO:0005737">
    <property type="term" value="C:cytoplasm"/>
    <property type="evidence" value="ECO:0007669"/>
    <property type="project" value="UniProtKB-SubCell"/>
</dbReference>
<dbReference type="PANTHER" id="PTHR40468:SF1">
    <property type="entry name" value="TOPOISOMERASE I DAMAGE AFFECTED PROTEIN 11"/>
    <property type="match status" value="1"/>
</dbReference>
<evidence type="ECO:0000313" key="11">
    <source>
        <dbReference type="Proteomes" id="UP000078544"/>
    </source>
</evidence>
<proteinExistence type="inferred from homology"/>
<reference evidence="10 11" key="1">
    <citation type="journal article" date="2016" name="Genome Biol. Evol.">
        <title>Divergent and convergent evolution of fungal pathogenicity.</title>
        <authorList>
            <person name="Shang Y."/>
            <person name="Xiao G."/>
            <person name="Zheng P."/>
            <person name="Cen K."/>
            <person name="Zhan S."/>
            <person name="Wang C."/>
        </authorList>
    </citation>
    <scope>NUCLEOTIDE SEQUENCE [LARGE SCALE GENOMIC DNA]</scope>
    <source>
        <strain evidence="10 11">RCEF 2490</strain>
    </source>
</reference>
<feature type="region of interest" description="Disordered" evidence="9">
    <location>
        <begin position="320"/>
        <end position="358"/>
    </location>
</feature>
<comment type="similarity">
    <text evidence="3">Belongs to the WHI5/NRM1 family.</text>
</comment>
<evidence type="ECO:0000256" key="7">
    <source>
        <dbReference type="ARBA" id="ARBA00023163"/>
    </source>
</evidence>
<organism evidence="10 11">
    <name type="scientific">Moelleriella libera RCEF 2490</name>
    <dbReference type="NCBI Taxonomy" id="1081109"/>
    <lineage>
        <taxon>Eukaryota</taxon>
        <taxon>Fungi</taxon>
        <taxon>Dikarya</taxon>
        <taxon>Ascomycota</taxon>
        <taxon>Pezizomycotina</taxon>
        <taxon>Sordariomycetes</taxon>
        <taxon>Hypocreomycetidae</taxon>
        <taxon>Hypocreales</taxon>
        <taxon>Clavicipitaceae</taxon>
        <taxon>Moelleriella</taxon>
    </lineage>
</organism>
<evidence type="ECO:0000256" key="9">
    <source>
        <dbReference type="SAM" id="MobiDB-lite"/>
    </source>
</evidence>
<keyword evidence="8" id="KW-0539">Nucleus</keyword>
<feature type="region of interest" description="Disordered" evidence="9">
    <location>
        <begin position="271"/>
        <end position="290"/>
    </location>
</feature>
<evidence type="ECO:0000256" key="1">
    <source>
        <dbReference type="ARBA" id="ARBA00004123"/>
    </source>
</evidence>
<dbReference type="EMBL" id="AZGY01000027">
    <property type="protein sequence ID" value="KZZ88992.1"/>
    <property type="molecule type" value="Genomic_DNA"/>
</dbReference>
<keyword evidence="7" id="KW-0804">Transcription</keyword>
<keyword evidence="11" id="KW-1185">Reference proteome</keyword>
<evidence type="ECO:0000256" key="5">
    <source>
        <dbReference type="ARBA" id="ARBA00022491"/>
    </source>
</evidence>
<comment type="subcellular location">
    <subcellularLocation>
        <location evidence="2">Cytoplasm</location>
    </subcellularLocation>
    <subcellularLocation>
        <location evidence="1">Nucleus</location>
    </subcellularLocation>
</comment>
<dbReference type="Proteomes" id="UP000078544">
    <property type="component" value="Unassembled WGS sequence"/>
</dbReference>
<feature type="compositionally biased region" description="Polar residues" evidence="9">
    <location>
        <begin position="213"/>
        <end position="231"/>
    </location>
</feature>
<dbReference type="OrthoDB" id="2163387at2759"/>
<name>A0A167WL41_9HYPO</name>
<feature type="region of interest" description="Disordered" evidence="9">
    <location>
        <begin position="188"/>
        <end position="231"/>
    </location>
</feature>
<evidence type="ECO:0000313" key="10">
    <source>
        <dbReference type="EMBL" id="KZZ88992.1"/>
    </source>
</evidence>
<dbReference type="PANTHER" id="PTHR40468">
    <property type="entry name" value="YALI0A15257P"/>
    <property type="match status" value="1"/>
</dbReference>
<keyword evidence="6" id="KW-0805">Transcription regulation</keyword>
<accession>A0A167WL41</accession>
<dbReference type="InterPro" id="IPR013734">
    <property type="entry name" value="TF_Nrm1/Whi5"/>
</dbReference>
<comment type="caution">
    <text evidence="10">The sequence shown here is derived from an EMBL/GenBank/DDBJ whole genome shotgun (WGS) entry which is preliminary data.</text>
</comment>
<dbReference type="STRING" id="1081109.A0A167WL41"/>
<dbReference type="Pfam" id="PF08528">
    <property type="entry name" value="Whi5"/>
    <property type="match status" value="1"/>
</dbReference>
<dbReference type="AlphaFoldDB" id="A0A167WL41"/>
<dbReference type="GO" id="GO:0005634">
    <property type="term" value="C:nucleus"/>
    <property type="evidence" value="ECO:0007669"/>
    <property type="project" value="UniProtKB-SubCell"/>
</dbReference>
<evidence type="ECO:0000256" key="8">
    <source>
        <dbReference type="ARBA" id="ARBA00023242"/>
    </source>
</evidence>
<gene>
    <name evidence="10" type="ORF">AAL_07935</name>
</gene>
<evidence type="ECO:0000256" key="6">
    <source>
        <dbReference type="ARBA" id="ARBA00023015"/>
    </source>
</evidence>